<name>A0A9Q6A9W7_9BACI</name>
<gene>
    <name evidence="2" type="ORF">CUU63_07455</name>
</gene>
<protein>
    <submittedName>
        <fullName evidence="2">Uncharacterized protein</fullName>
    </submittedName>
</protein>
<evidence type="ECO:0000313" key="3">
    <source>
        <dbReference type="Proteomes" id="UP000234803"/>
    </source>
</evidence>
<dbReference type="EMBL" id="PGUV01000004">
    <property type="protein sequence ID" value="PLS08320.1"/>
    <property type="molecule type" value="Genomic_DNA"/>
</dbReference>
<dbReference type="AlphaFoldDB" id="A0A9Q6A9W7"/>
<dbReference type="Proteomes" id="UP000234803">
    <property type="component" value="Unassembled WGS sequence"/>
</dbReference>
<keyword evidence="1" id="KW-0812">Transmembrane</keyword>
<sequence>MIHHIRIRNKNRFDCLNIDAGSMLIKFWMADSKFSSSAAYLQRMKPPLNPVGDKHNRLTGVPLSMLIMLAIVLVLKILESFKSRNLEKMNTEKNESVQI</sequence>
<evidence type="ECO:0000256" key="1">
    <source>
        <dbReference type="SAM" id="Phobius"/>
    </source>
</evidence>
<feature type="transmembrane region" description="Helical" evidence="1">
    <location>
        <begin position="58"/>
        <end position="78"/>
    </location>
</feature>
<evidence type="ECO:0000313" key="2">
    <source>
        <dbReference type="EMBL" id="PLS08320.1"/>
    </source>
</evidence>
<reference evidence="2 3" key="1">
    <citation type="submission" date="2017-12" db="EMBL/GenBank/DDBJ databases">
        <title>Comparative Functional Genomics of Dry Heat Resistant strains isolated from the Viking Spacecraft.</title>
        <authorList>
            <person name="Seuylemezian A."/>
            <person name="Cooper K."/>
            <person name="Vaishampayan P."/>
        </authorList>
    </citation>
    <scope>NUCLEOTIDE SEQUENCE [LARGE SCALE GENOMIC DNA]</scope>
    <source>
        <strain evidence="2 3">V48-19</strain>
    </source>
</reference>
<keyword evidence="1" id="KW-1133">Transmembrane helix</keyword>
<organism evidence="2 3">
    <name type="scientific">Bacillus halotolerans</name>
    <dbReference type="NCBI Taxonomy" id="260554"/>
    <lineage>
        <taxon>Bacteria</taxon>
        <taxon>Bacillati</taxon>
        <taxon>Bacillota</taxon>
        <taxon>Bacilli</taxon>
        <taxon>Bacillales</taxon>
        <taxon>Bacillaceae</taxon>
        <taxon>Bacillus</taxon>
    </lineage>
</organism>
<keyword evidence="1" id="KW-0472">Membrane</keyword>
<accession>A0A9Q6A9W7</accession>
<proteinExistence type="predicted"/>
<comment type="caution">
    <text evidence="2">The sequence shown here is derived from an EMBL/GenBank/DDBJ whole genome shotgun (WGS) entry which is preliminary data.</text>
</comment>